<dbReference type="OrthoDB" id="3473305at2759"/>
<name>A0A9P4NYV1_9PEZI</name>
<keyword evidence="3" id="KW-1185">Reference proteome</keyword>
<feature type="domain" description="2EXR" evidence="1">
    <location>
        <begin position="41"/>
        <end position="134"/>
    </location>
</feature>
<accession>A0A9P4NYV1</accession>
<gene>
    <name evidence="2" type="ORF">EJ08DRAFT_646633</name>
</gene>
<evidence type="ECO:0000259" key="1">
    <source>
        <dbReference type="Pfam" id="PF20150"/>
    </source>
</evidence>
<evidence type="ECO:0000313" key="3">
    <source>
        <dbReference type="Proteomes" id="UP000800235"/>
    </source>
</evidence>
<dbReference type="EMBL" id="MU007017">
    <property type="protein sequence ID" value="KAF2434187.1"/>
    <property type="molecule type" value="Genomic_DNA"/>
</dbReference>
<dbReference type="InterPro" id="IPR045518">
    <property type="entry name" value="2EXR"/>
</dbReference>
<dbReference type="PANTHER" id="PTHR35910:SF1">
    <property type="entry name" value="2EXR DOMAIN-CONTAINING PROTEIN"/>
    <property type="match status" value="1"/>
</dbReference>
<protein>
    <recommendedName>
        <fullName evidence="1">2EXR domain-containing protein</fullName>
    </recommendedName>
</protein>
<proteinExistence type="predicted"/>
<reference evidence="2" key="1">
    <citation type="journal article" date="2020" name="Stud. Mycol.">
        <title>101 Dothideomycetes genomes: a test case for predicting lifestyles and emergence of pathogens.</title>
        <authorList>
            <person name="Haridas S."/>
            <person name="Albert R."/>
            <person name="Binder M."/>
            <person name="Bloem J."/>
            <person name="Labutti K."/>
            <person name="Salamov A."/>
            <person name="Andreopoulos B."/>
            <person name="Baker S."/>
            <person name="Barry K."/>
            <person name="Bills G."/>
            <person name="Bluhm B."/>
            <person name="Cannon C."/>
            <person name="Castanera R."/>
            <person name="Culley D."/>
            <person name="Daum C."/>
            <person name="Ezra D."/>
            <person name="Gonzalez J."/>
            <person name="Henrissat B."/>
            <person name="Kuo A."/>
            <person name="Liang C."/>
            <person name="Lipzen A."/>
            <person name="Lutzoni F."/>
            <person name="Magnuson J."/>
            <person name="Mondo S."/>
            <person name="Nolan M."/>
            <person name="Ohm R."/>
            <person name="Pangilinan J."/>
            <person name="Park H.-J."/>
            <person name="Ramirez L."/>
            <person name="Alfaro M."/>
            <person name="Sun H."/>
            <person name="Tritt A."/>
            <person name="Yoshinaga Y."/>
            <person name="Zwiers L.-H."/>
            <person name="Turgeon B."/>
            <person name="Goodwin S."/>
            <person name="Spatafora J."/>
            <person name="Crous P."/>
            <person name="Grigoriev I."/>
        </authorList>
    </citation>
    <scope>NUCLEOTIDE SEQUENCE</scope>
    <source>
        <strain evidence="2">CBS 130266</strain>
    </source>
</reference>
<dbReference type="PANTHER" id="PTHR35910">
    <property type="entry name" value="2EXR DOMAIN-CONTAINING PROTEIN"/>
    <property type="match status" value="1"/>
</dbReference>
<dbReference type="Proteomes" id="UP000800235">
    <property type="component" value="Unassembled WGS sequence"/>
</dbReference>
<evidence type="ECO:0000313" key="2">
    <source>
        <dbReference type="EMBL" id="KAF2434187.1"/>
    </source>
</evidence>
<organism evidence="2 3">
    <name type="scientific">Tothia fuscella</name>
    <dbReference type="NCBI Taxonomy" id="1048955"/>
    <lineage>
        <taxon>Eukaryota</taxon>
        <taxon>Fungi</taxon>
        <taxon>Dikarya</taxon>
        <taxon>Ascomycota</taxon>
        <taxon>Pezizomycotina</taxon>
        <taxon>Dothideomycetes</taxon>
        <taxon>Pleosporomycetidae</taxon>
        <taxon>Venturiales</taxon>
        <taxon>Cylindrosympodiaceae</taxon>
        <taxon>Tothia</taxon>
    </lineage>
</organism>
<dbReference type="Pfam" id="PF20150">
    <property type="entry name" value="2EXR"/>
    <property type="match status" value="1"/>
</dbReference>
<sequence>MPHQGSRISRLSINNTHKTLNTLLAFSITISHEEMDNTAQFHLFQELPSELRLEIYRLALQMPRVVNITCDAGPKQRNIPRTAKSFHSDNCARPPSLLHVCHESRREALKVYKPHFQTQTSAKYIYFSTTQDTIKATDSVLQFLDELELRVVHKLDLFLRDPAYFGHFNLDYIKNMQPTLKELDLSVRQTVMIPPWNRRNFVKGVMNDVRIAAQGDREWVRPNIRCLDLDSGRFEEILASEIFEEEE</sequence>
<dbReference type="AlphaFoldDB" id="A0A9P4NYV1"/>
<comment type="caution">
    <text evidence="2">The sequence shown here is derived from an EMBL/GenBank/DDBJ whole genome shotgun (WGS) entry which is preliminary data.</text>
</comment>